<keyword evidence="4" id="KW-1185">Reference proteome</keyword>
<organism evidence="3 4">
    <name type="scientific">Nannocystis punicea</name>
    <dbReference type="NCBI Taxonomy" id="2995304"/>
    <lineage>
        <taxon>Bacteria</taxon>
        <taxon>Pseudomonadati</taxon>
        <taxon>Myxococcota</taxon>
        <taxon>Polyangia</taxon>
        <taxon>Nannocystales</taxon>
        <taxon>Nannocystaceae</taxon>
        <taxon>Nannocystis</taxon>
    </lineage>
</organism>
<evidence type="ECO:0000313" key="3">
    <source>
        <dbReference type="EMBL" id="WAS91799.1"/>
    </source>
</evidence>
<evidence type="ECO:0000256" key="1">
    <source>
        <dbReference type="SAM" id="MobiDB-lite"/>
    </source>
</evidence>
<protein>
    <submittedName>
        <fullName evidence="3">Uncharacterized protein</fullName>
    </submittedName>
</protein>
<proteinExistence type="predicted"/>
<feature type="transmembrane region" description="Helical" evidence="2">
    <location>
        <begin position="23"/>
        <end position="42"/>
    </location>
</feature>
<reference evidence="3" key="1">
    <citation type="submission" date="2022-11" db="EMBL/GenBank/DDBJ databases">
        <title>Minimal conservation of predation-associated metabolite biosynthetic gene clusters underscores biosynthetic potential of Myxococcota including descriptions for ten novel species: Archangium lansinium sp. nov., Myxococcus landrumus sp. nov., Nannocystis bai.</title>
        <authorList>
            <person name="Ahearne A."/>
            <person name="Stevens C."/>
            <person name="Dowd S."/>
        </authorList>
    </citation>
    <scope>NUCLEOTIDE SEQUENCE</scope>
    <source>
        <strain evidence="3">Fl3</strain>
    </source>
</reference>
<evidence type="ECO:0000256" key="2">
    <source>
        <dbReference type="SAM" id="Phobius"/>
    </source>
</evidence>
<gene>
    <name evidence="3" type="ORF">O0S08_36920</name>
</gene>
<dbReference type="EMBL" id="CP114040">
    <property type="protein sequence ID" value="WAS91799.1"/>
    <property type="molecule type" value="Genomic_DNA"/>
</dbReference>
<name>A0ABY7GXU5_9BACT</name>
<accession>A0ABY7GXU5</accession>
<evidence type="ECO:0000313" key="4">
    <source>
        <dbReference type="Proteomes" id="UP001164459"/>
    </source>
</evidence>
<keyword evidence="2" id="KW-1133">Transmembrane helix</keyword>
<dbReference type="Proteomes" id="UP001164459">
    <property type="component" value="Chromosome"/>
</dbReference>
<sequence length="160" mass="15702">MALLGLAALDARSVRDAARSFRAGVVVLLAGPGLGVLLARVAGVGARAGAPAAIVVADAGVAAVAAIEGIVLHVDAGVVARRLAGGAALERVELRRAGDEPQVADRLHGDAGELARGLQVLVEIDPPAVMVAVAVSSGLSSSPQAGSERMPRPATTSAAA</sequence>
<keyword evidence="2" id="KW-0472">Membrane</keyword>
<keyword evidence="2" id="KW-0812">Transmembrane</keyword>
<dbReference type="RefSeq" id="WP_269034161.1">
    <property type="nucleotide sequence ID" value="NZ_CP114040.1"/>
</dbReference>
<feature type="region of interest" description="Disordered" evidence="1">
    <location>
        <begin position="139"/>
        <end position="160"/>
    </location>
</feature>